<accession>A0AAV4GDA6</accession>
<evidence type="ECO:0000256" key="1">
    <source>
        <dbReference type="SAM" id="MobiDB-lite"/>
    </source>
</evidence>
<feature type="compositionally biased region" description="Polar residues" evidence="1">
    <location>
        <begin position="19"/>
        <end position="28"/>
    </location>
</feature>
<organism evidence="2 3">
    <name type="scientific">Elysia marginata</name>
    <dbReference type="NCBI Taxonomy" id="1093978"/>
    <lineage>
        <taxon>Eukaryota</taxon>
        <taxon>Metazoa</taxon>
        <taxon>Spiralia</taxon>
        <taxon>Lophotrochozoa</taxon>
        <taxon>Mollusca</taxon>
        <taxon>Gastropoda</taxon>
        <taxon>Heterobranchia</taxon>
        <taxon>Euthyneura</taxon>
        <taxon>Panpulmonata</taxon>
        <taxon>Sacoglossa</taxon>
        <taxon>Placobranchoidea</taxon>
        <taxon>Plakobranchidae</taxon>
        <taxon>Elysia</taxon>
    </lineage>
</organism>
<sequence>MATPESSFRPSSPSASTSGLDAQSTPEQSLPIDVLTTPRHIPTRSQSPTCSQEAIDERHTTVLTPQGAAYIVQYFKIADIPTFRRISQAFNRALLYQNVWKQIFVNSGVREHPYRSLAVSWILDTQEGRFDLTCNYCLCLKLPYREGDPEFEKIKNDTCLLVDFYLSTKHIRLLTSNIYQKTIYSQNDKVTQWEAKDYAFAMELLKKTRDSGRILLQESKLRIRDLASDILLNIPQSEHFKCTNIDEITLLLNILQRSERLKIASIDLVQCRMAILDKMHNDPNRAQTRLKAPQCTNFFKIIAREDSSLQEVQTAQADVFALLKEAYFHGTGWNFDDYDTALMVCSCMPPIEQKPLIKFLDQCASSLSVPSPGVLTLKQTCQRYRDYCVYEKPRLKKTRKEIIKTICTIVKKSKKIDIEEHILIIETLLSGTPFTEGELEVIRTLDNDFYHYDRSGWPLKALSELYHLLINAKRKGLVFDQALTSIPRTIYLACEEFQLSTLPDYFDFLMEITSSIPDSEHCYYSPKDAEEKLERVFCQTMAKTTKWTSEQVIDYLALIDKLPEPPYQSNCLEALGEYLNQSMPDSETWTLEAAKHNCALIDRLPEPHKSDCLKVLTSQLELFILNSKKWTTQGIIDYLAFIDKLPESEDKASCRFWLANAFTVVISDKETWTPGEIIDYLTLVNENLRKHNIHKDCLQPLMEKIQDLISNTQEWTSEQVTDHLALIERLFESDLINECRKVLEMVFCQKMANTKKWDSAQVIDYLAVIGRLPEPPYKSNCLIALTQCLLKDMPNYKTWTLEVAKYHLALMDVLPDPHKSDYLKKFNYELLTFLMFTGRELKVEEVIGHLDFIDELPESVDKDKYRTQLARRLERALSKEQKCTFAEAERYLILIDGFPDSNPKKDCLEELTECLRNAISEKPEWTLEEAEDLLTLIAKFPDSYNKEECQCKLLKGLSITFSEKPTWTPREITDHLTLIDKFPKSWDKGLCLDELQECLRITISKKQRWTSEEIIEHIVLIGKFTNSFERIRCLLEIADQIKCTDKSEWQDTDYNTVLLKLKEFEHGEQLIMKATIENLTKQHEELLTKRGSD</sequence>
<dbReference type="EMBL" id="BMAT01001324">
    <property type="protein sequence ID" value="GFR83276.1"/>
    <property type="molecule type" value="Genomic_DNA"/>
</dbReference>
<comment type="caution">
    <text evidence="2">The sequence shown here is derived from an EMBL/GenBank/DDBJ whole genome shotgun (WGS) entry which is preliminary data.</text>
</comment>
<dbReference type="AlphaFoldDB" id="A0AAV4GDA6"/>
<proteinExistence type="predicted"/>
<feature type="compositionally biased region" description="Polar residues" evidence="1">
    <location>
        <begin position="43"/>
        <end position="52"/>
    </location>
</feature>
<protein>
    <submittedName>
        <fullName evidence="2">Uncharacterized protein</fullName>
    </submittedName>
</protein>
<keyword evidence="3" id="KW-1185">Reference proteome</keyword>
<dbReference type="Proteomes" id="UP000762676">
    <property type="component" value="Unassembled WGS sequence"/>
</dbReference>
<evidence type="ECO:0000313" key="2">
    <source>
        <dbReference type="EMBL" id="GFR83276.1"/>
    </source>
</evidence>
<name>A0AAV4GDA6_9GAST</name>
<feature type="compositionally biased region" description="Low complexity" evidence="1">
    <location>
        <begin position="1"/>
        <end position="18"/>
    </location>
</feature>
<feature type="region of interest" description="Disordered" evidence="1">
    <location>
        <begin position="1"/>
        <end position="53"/>
    </location>
</feature>
<reference evidence="2 3" key="1">
    <citation type="journal article" date="2021" name="Elife">
        <title>Chloroplast acquisition without the gene transfer in kleptoplastic sea slugs, Plakobranchus ocellatus.</title>
        <authorList>
            <person name="Maeda T."/>
            <person name="Takahashi S."/>
            <person name="Yoshida T."/>
            <person name="Shimamura S."/>
            <person name="Takaki Y."/>
            <person name="Nagai Y."/>
            <person name="Toyoda A."/>
            <person name="Suzuki Y."/>
            <person name="Arimoto A."/>
            <person name="Ishii H."/>
            <person name="Satoh N."/>
            <person name="Nishiyama T."/>
            <person name="Hasebe M."/>
            <person name="Maruyama T."/>
            <person name="Minagawa J."/>
            <person name="Obokata J."/>
            <person name="Shigenobu S."/>
        </authorList>
    </citation>
    <scope>NUCLEOTIDE SEQUENCE [LARGE SCALE GENOMIC DNA]</scope>
</reference>
<evidence type="ECO:0000313" key="3">
    <source>
        <dbReference type="Proteomes" id="UP000762676"/>
    </source>
</evidence>
<gene>
    <name evidence="2" type="ORF">ElyMa_000646200</name>
</gene>